<evidence type="ECO:0000313" key="2">
    <source>
        <dbReference type="EMBL" id="KAG2444364.1"/>
    </source>
</evidence>
<feature type="compositionally biased region" description="Low complexity" evidence="1">
    <location>
        <begin position="555"/>
        <end position="584"/>
    </location>
</feature>
<dbReference type="PANTHER" id="PTHR19327:SF0">
    <property type="entry name" value="GOLGIN SUBFAMILY A MEMBER 4"/>
    <property type="match status" value="1"/>
</dbReference>
<dbReference type="AlphaFoldDB" id="A0A835WBL5"/>
<feature type="compositionally biased region" description="Gly residues" evidence="1">
    <location>
        <begin position="437"/>
        <end position="459"/>
    </location>
</feature>
<protein>
    <submittedName>
        <fullName evidence="2">Uncharacterized protein</fullName>
    </submittedName>
</protein>
<comment type="caution">
    <text evidence="2">The sequence shown here is derived from an EMBL/GenBank/DDBJ whole genome shotgun (WGS) entry which is preliminary data.</text>
</comment>
<feature type="region of interest" description="Disordered" evidence="1">
    <location>
        <begin position="555"/>
        <end position="597"/>
    </location>
</feature>
<feature type="compositionally biased region" description="Pro residues" evidence="1">
    <location>
        <begin position="585"/>
        <end position="594"/>
    </location>
</feature>
<gene>
    <name evidence="2" type="ORF">HXX76_001120</name>
</gene>
<feature type="region of interest" description="Disordered" evidence="1">
    <location>
        <begin position="424"/>
        <end position="523"/>
    </location>
</feature>
<reference evidence="2" key="1">
    <citation type="journal article" date="2020" name="bioRxiv">
        <title>Comparative genomics of Chlamydomonas.</title>
        <authorList>
            <person name="Craig R.J."/>
            <person name="Hasan A.R."/>
            <person name="Ness R.W."/>
            <person name="Keightley P.D."/>
        </authorList>
    </citation>
    <scope>NUCLEOTIDE SEQUENCE</scope>
    <source>
        <strain evidence="2">SAG 7.73</strain>
    </source>
</reference>
<name>A0A835WBL5_CHLIN</name>
<dbReference type="Proteomes" id="UP000650467">
    <property type="component" value="Unassembled WGS sequence"/>
</dbReference>
<dbReference type="PANTHER" id="PTHR19327">
    <property type="entry name" value="GOLGIN"/>
    <property type="match status" value="1"/>
</dbReference>
<evidence type="ECO:0000313" key="3">
    <source>
        <dbReference type="Proteomes" id="UP000650467"/>
    </source>
</evidence>
<feature type="compositionally biased region" description="Polar residues" evidence="1">
    <location>
        <begin position="501"/>
        <end position="512"/>
    </location>
</feature>
<proteinExistence type="predicted"/>
<feature type="compositionally biased region" description="Low complexity" evidence="1">
    <location>
        <begin position="424"/>
        <end position="436"/>
    </location>
</feature>
<organism evidence="2 3">
    <name type="scientific">Chlamydomonas incerta</name>
    <dbReference type="NCBI Taxonomy" id="51695"/>
    <lineage>
        <taxon>Eukaryota</taxon>
        <taxon>Viridiplantae</taxon>
        <taxon>Chlorophyta</taxon>
        <taxon>core chlorophytes</taxon>
        <taxon>Chlorophyceae</taxon>
        <taxon>CS clade</taxon>
        <taxon>Chlamydomonadales</taxon>
        <taxon>Chlamydomonadaceae</taxon>
        <taxon>Chlamydomonas</taxon>
    </lineage>
</organism>
<dbReference type="OrthoDB" id="551895at2759"/>
<feature type="compositionally biased region" description="Low complexity" evidence="1">
    <location>
        <begin position="238"/>
        <end position="248"/>
    </location>
</feature>
<feature type="region of interest" description="Disordered" evidence="1">
    <location>
        <begin position="238"/>
        <end position="297"/>
    </location>
</feature>
<evidence type="ECO:0000256" key="1">
    <source>
        <dbReference type="SAM" id="MobiDB-lite"/>
    </source>
</evidence>
<accession>A0A835WBL5</accession>
<keyword evidence="3" id="KW-1185">Reference proteome</keyword>
<dbReference type="EMBL" id="JAEHOC010000002">
    <property type="protein sequence ID" value="KAG2444364.1"/>
    <property type="molecule type" value="Genomic_DNA"/>
</dbReference>
<feature type="compositionally biased region" description="Low complexity" evidence="1">
    <location>
        <begin position="255"/>
        <end position="278"/>
    </location>
</feature>
<sequence length="825" mass="82663">MTETDAEKILRLEKALRVAEAERDEFAADVERLCLASGGKVAKLEELATERTYAAEADNRKLRLELADTKSERDAAHAALGIAGDERAELSGELSQLRRQLEAAQLSDSQRQAALEASQLTCEGLSGEARELRAELESLRGTLEEGRGAREGLQSQVQSLQAEVEALRKQATARDLAESKELTKLRKSVAQLEEAANLSRTQLAEVQAEAMHTHKLLKQAHKIEDQLSTQVQQLQASLAAAKQAQQPSTPRKGGESASESASPQPQPAALSPPADGARSGPGGSPAPSPRSAAARALTASTAAAVTVTSAEAATPALAPDNGAEVSGSEAAPPGADALVAAAAAARTEATEAEAALAVAQLRVKELEGQLAAVREELEQERSGQSDEREQLQVLRTMVHDFKIKLAQATQEKVEALMRAANLTQEAQQQMQQHQAAAGGGSGGGAAAGGAGGGGGGGGSSSSSIPILQRIGSTLSASARERSEAAAQHSRRASRDAGVLSRSPSYANAQGQPAGTVPSPAGGSGTRSLWAAWMGGGSFTSSASAAAAAAAAGAGAAGSGALPPTSSGGGAAAASPRAGAAASPASLPPLHPPPHALAHDSTYAASVASEESADLDSAAAITAAAAAATAAASASASANAAAHAATVEAAEGRNRRLAAQLERVRGQLAAVDRLAAAVGRCLSQLEGAAGLLWSSREEDAPRRWAALRDLTRLAEACAAMRSEAGLPATAAAAPAAAAAAGAGASAGAAAAAAPRASPAPAVQAEPGVGVAGDSGGENDASVVCTRESGGVQRRVAEVLMGAVEFGVRSLEAYNHAAALSSVNMYG</sequence>